<dbReference type="OrthoDB" id="565552at2759"/>
<dbReference type="InterPro" id="IPR001075">
    <property type="entry name" value="NIF_FeS_clus_asmbl_NifU_C"/>
</dbReference>
<reference evidence="3" key="2">
    <citation type="submission" date="2014-05" db="EMBL/GenBank/DDBJ databases">
        <authorList>
            <person name="Aslett A.Martin."/>
            <person name="De Silva Nishadi"/>
        </authorList>
    </citation>
    <scope>NUCLEOTIDE SEQUENCE</scope>
    <source>
        <strain evidence="3">YM</strain>
    </source>
</reference>
<evidence type="ECO:0000313" key="6">
    <source>
        <dbReference type="Proteomes" id="UP000072904"/>
    </source>
</evidence>
<dbReference type="GO" id="GO:0005506">
    <property type="term" value="F:iron ion binding"/>
    <property type="evidence" value="ECO:0007669"/>
    <property type="project" value="InterPro"/>
</dbReference>
<dbReference type="OMA" id="KYEQNED"/>
<reference evidence="4" key="4">
    <citation type="submission" date="2019-05" db="EMBL/GenBank/DDBJ databases">
        <authorList>
            <consortium name="Pathogen Informatics"/>
        </authorList>
    </citation>
    <scope>NUCLEOTIDE SEQUENCE</scope>
    <source>
        <strain evidence="4">17X</strain>
    </source>
</reference>
<protein>
    <submittedName>
        <fullName evidence="4">NifU-like protein, putative</fullName>
    </submittedName>
</protein>
<evidence type="ECO:0000313" key="5">
    <source>
        <dbReference type="Proteomes" id="UP000072874"/>
    </source>
</evidence>
<dbReference type="FunFam" id="3.30.300.130:FF:000015">
    <property type="entry name" value="NifU-like protein, putative"/>
    <property type="match status" value="1"/>
</dbReference>
<dbReference type="GO" id="GO:0051536">
    <property type="term" value="F:iron-sulfur cluster binding"/>
    <property type="evidence" value="ECO:0007669"/>
    <property type="project" value="InterPro"/>
</dbReference>
<dbReference type="Proteomes" id="UP000072904">
    <property type="component" value="Chromosome 8"/>
</dbReference>
<reference evidence="5 6" key="1">
    <citation type="journal article" date="2014" name="BMC Biol.">
        <title>A comprehensive evaluation of rodent malaria parasite genomes and gene expression.</title>
        <authorList>
            <person name="Otto T.D."/>
            <person name="Bohme U."/>
            <person name="Jackson A.P."/>
            <person name="Hunt M."/>
            <person name="Franke-Fayard B."/>
            <person name="Hoeijmakers W.A."/>
            <person name="Religa A.A."/>
            <person name="Robertson L."/>
            <person name="Sanders M."/>
            <person name="Ogun S.A."/>
            <person name="Cunningham D."/>
            <person name="Erhart A."/>
            <person name="Billker O."/>
            <person name="Khan S.M."/>
            <person name="Stunnenberg H.G."/>
            <person name="Langhorne J."/>
            <person name="Holder A.A."/>
            <person name="Waters A.P."/>
            <person name="Newbold C.I."/>
            <person name="Pain A."/>
            <person name="Berriman M."/>
            <person name="Janse C.J."/>
        </authorList>
    </citation>
    <scope>NUCLEOTIDE SEQUENCE [LARGE SCALE GENOMIC DNA]</scope>
    <source>
        <strain evidence="4 5">17X</strain>
        <strain evidence="3 6">YM</strain>
    </source>
</reference>
<dbReference type="GO" id="GO:0005739">
    <property type="term" value="C:mitochondrion"/>
    <property type="evidence" value="ECO:0007669"/>
    <property type="project" value="TreeGrafter"/>
</dbReference>
<dbReference type="Gene3D" id="3.30.300.130">
    <property type="entry name" value="Fe-S cluster assembly (FSCA)"/>
    <property type="match status" value="1"/>
</dbReference>
<reference evidence="4" key="3">
    <citation type="submission" date="2014-05" db="EMBL/GenBank/DDBJ databases">
        <authorList>
            <person name="Aslett M.A."/>
            <person name="De Silva N."/>
        </authorList>
    </citation>
    <scope>NUCLEOTIDE SEQUENCE</scope>
    <source>
        <strain evidence="4">17X</strain>
    </source>
</reference>
<dbReference type="GeneID" id="3854080"/>
<dbReference type="InterPro" id="IPR034904">
    <property type="entry name" value="FSCA_dom_sf"/>
</dbReference>
<organism evidence="4 5">
    <name type="scientific">Plasmodium yoelii</name>
    <dbReference type="NCBI Taxonomy" id="5861"/>
    <lineage>
        <taxon>Eukaryota</taxon>
        <taxon>Sar</taxon>
        <taxon>Alveolata</taxon>
        <taxon>Apicomplexa</taxon>
        <taxon>Aconoidasida</taxon>
        <taxon>Haemosporida</taxon>
        <taxon>Plasmodiidae</taxon>
        <taxon>Plasmodium</taxon>
        <taxon>Plasmodium (Vinckeia)</taxon>
    </lineage>
</organism>
<dbReference type="PANTHER" id="PTHR11178:SF1">
    <property type="entry name" value="NFU1 IRON-SULFUR CLUSTER SCAFFOLD HOMOLOG, MITOCHONDRIAL"/>
    <property type="match status" value="1"/>
</dbReference>
<dbReference type="Pfam" id="PF01106">
    <property type="entry name" value="NifU"/>
    <property type="match status" value="1"/>
</dbReference>
<comment type="similarity">
    <text evidence="1">Belongs to the NifU family.</text>
</comment>
<evidence type="ECO:0000313" key="3">
    <source>
        <dbReference type="EMBL" id="CDU17710.1"/>
    </source>
</evidence>
<dbReference type="EMBL" id="LK934636">
    <property type="protein sequence ID" value="CDU17710.1"/>
    <property type="molecule type" value="Genomic_DNA"/>
</dbReference>
<dbReference type="VEuPathDB" id="PlasmoDB:Py17XNL_000802037"/>
<dbReference type="EMBL" id="LM993662">
    <property type="protein sequence ID" value="VTZ77700.1"/>
    <property type="molecule type" value="Genomic_DNA"/>
</dbReference>
<dbReference type="SUPFAM" id="SSF117916">
    <property type="entry name" value="Fe-S cluster assembly (FSCA) domain-like"/>
    <property type="match status" value="1"/>
</dbReference>
<name>A0A078K756_PLAYE</name>
<dbReference type="RefSeq" id="XP_022812038.1">
    <property type="nucleotide sequence ID" value="XM_022955810.1"/>
</dbReference>
<dbReference type="KEGG" id="pyo:PY17X_0835100"/>
<dbReference type="PANTHER" id="PTHR11178">
    <property type="entry name" value="IRON-SULFUR CLUSTER SCAFFOLD PROTEIN NFU-RELATED"/>
    <property type="match status" value="1"/>
</dbReference>
<evidence type="ECO:0000256" key="1">
    <source>
        <dbReference type="ARBA" id="ARBA00006420"/>
    </source>
</evidence>
<evidence type="ECO:0000259" key="2">
    <source>
        <dbReference type="Pfam" id="PF01106"/>
    </source>
</evidence>
<feature type="domain" description="NIF system FeS cluster assembly NifU C-terminal" evidence="2">
    <location>
        <begin position="114"/>
        <end position="181"/>
    </location>
</feature>
<accession>A0A078K756</accession>
<dbReference type="VEuPathDB" id="PlasmoDB:PY06884"/>
<dbReference type="GO" id="GO:0016226">
    <property type="term" value="P:iron-sulfur cluster assembly"/>
    <property type="evidence" value="ECO:0007669"/>
    <property type="project" value="InterPro"/>
</dbReference>
<dbReference type="VEuPathDB" id="PlasmoDB:PYYM_0834800"/>
<evidence type="ECO:0000313" key="4">
    <source>
        <dbReference type="EMBL" id="VTZ77700.1"/>
    </source>
</evidence>
<proteinExistence type="inferred from homology"/>
<dbReference type="AlphaFoldDB" id="A0A078K756"/>
<sequence>MIRLKNKCFHGKLWLKCKGAINIYKKTNIYFYNYVNFINKSFLRKGINSMCFSASNNLDYINYINEINNFIETFQQNSDNSTSNEGNIIPILQKIKNETKYHENEDTMEIISSIKLLIEKRVRPIVVNDGGDIKFVCFDMDSGIVYVQLQGACVGCSQSEVTLQYMIKNMLTYYISEIKEIKNISKDGIIL</sequence>
<gene>
    <name evidence="4" type="ORF">PY17X_0835100</name>
    <name evidence="3" type="ORF">PYYM_0834800</name>
</gene>
<dbReference type="Proteomes" id="UP000072874">
    <property type="component" value="Chromosome 8"/>
</dbReference>
<dbReference type="VEuPathDB" id="PlasmoDB:PY17X_0835100"/>